<keyword evidence="2" id="KW-1185">Reference proteome</keyword>
<dbReference type="EMBL" id="JACOGG010000001">
    <property type="protein sequence ID" value="MBC3933978.1"/>
    <property type="molecule type" value="Genomic_DNA"/>
</dbReference>
<proteinExistence type="predicted"/>
<organism evidence="1 2">
    <name type="scientific">Undibacterium rugosum</name>
    <dbReference type="NCBI Taxonomy" id="2762291"/>
    <lineage>
        <taxon>Bacteria</taxon>
        <taxon>Pseudomonadati</taxon>
        <taxon>Pseudomonadota</taxon>
        <taxon>Betaproteobacteria</taxon>
        <taxon>Burkholderiales</taxon>
        <taxon>Oxalobacteraceae</taxon>
        <taxon>Undibacterium</taxon>
    </lineage>
</organism>
<dbReference type="Gene3D" id="3.40.190.10">
    <property type="entry name" value="Periplasmic binding protein-like II"/>
    <property type="match status" value="2"/>
</dbReference>
<dbReference type="AlphaFoldDB" id="A0A923KY76"/>
<accession>A0A923KY76</accession>
<protein>
    <submittedName>
        <fullName evidence="1">Transporter substrate-binding domain-containing protein</fullName>
    </submittedName>
</protein>
<name>A0A923KY76_9BURK</name>
<dbReference type="RefSeq" id="WP_186879607.1">
    <property type="nucleotide sequence ID" value="NZ_JACOGG010000001.1"/>
</dbReference>
<evidence type="ECO:0000313" key="2">
    <source>
        <dbReference type="Proteomes" id="UP000612361"/>
    </source>
</evidence>
<dbReference type="Proteomes" id="UP000612361">
    <property type="component" value="Unassembled WGS sequence"/>
</dbReference>
<evidence type="ECO:0000313" key="1">
    <source>
        <dbReference type="EMBL" id="MBC3933978.1"/>
    </source>
</evidence>
<reference evidence="1" key="1">
    <citation type="submission" date="2020-08" db="EMBL/GenBank/DDBJ databases">
        <title>Novel species isolated from subtropical streams in China.</title>
        <authorList>
            <person name="Lu H."/>
        </authorList>
    </citation>
    <scope>NUCLEOTIDE SEQUENCE</scope>
    <source>
        <strain evidence="1">CY7W</strain>
    </source>
</reference>
<dbReference type="SUPFAM" id="SSF53850">
    <property type="entry name" value="Periplasmic binding protein-like II"/>
    <property type="match status" value="1"/>
</dbReference>
<sequence>MRNFILLPPDPSRRQLLRCSLAVAGCLATAPLMAQTRLTLYIRENRNEAGQMLPLRDEIRRLLDLFEQKLALQFEIERYPYPRLYEKTRNHEGMAFGVSAGRSHPNLILSEPFLSNQVWLVVRSDAVFSFRGIEDLRGKTVGVVRGSGYGDEFEAQRNKLFKVEEDVSSHTARLRKLISHRMDVMLFGDFHTRAEEVSQFLHQLIVAEKSSGLSPGEDFVVLDKPLLIDELCFAASPRYEDWIRRINTVIQTTRRNGELNRAIFPHRKAN</sequence>
<gene>
    <name evidence="1" type="ORF">H8K47_01270</name>
</gene>
<comment type="caution">
    <text evidence="1">The sequence shown here is derived from an EMBL/GenBank/DDBJ whole genome shotgun (WGS) entry which is preliminary data.</text>
</comment>